<protein>
    <recommendedName>
        <fullName evidence="2">VWFA domain-containing protein</fullName>
    </recommendedName>
</protein>
<name>A0ABP7FDE4_9ACTN</name>
<dbReference type="RefSeq" id="WP_345647493.1">
    <property type="nucleotide sequence ID" value="NZ_BAABEP010000021.1"/>
</dbReference>
<dbReference type="SUPFAM" id="SSF53300">
    <property type="entry name" value="vWA-like"/>
    <property type="match status" value="1"/>
</dbReference>
<evidence type="ECO:0000256" key="1">
    <source>
        <dbReference type="SAM" id="MobiDB-lite"/>
    </source>
</evidence>
<reference evidence="4" key="1">
    <citation type="journal article" date="2019" name="Int. J. Syst. Evol. Microbiol.">
        <title>The Global Catalogue of Microorganisms (GCM) 10K type strain sequencing project: providing services to taxonomists for standard genome sequencing and annotation.</title>
        <authorList>
            <consortium name="The Broad Institute Genomics Platform"/>
            <consortium name="The Broad Institute Genome Sequencing Center for Infectious Disease"/>
            <person name="Wu L."/>
            <person name="Ma J."/>
        </authorList>
    </citation>
    <scope>NUCLEOTIDE SEQUENCE [LARGE SCALE GENOMIC DNA]</scope>
    <source>
        <strain evidence="4">JCM 30846</strain>
    </source>
</reference>
<dbReference type="Proteomes" id="UP001499884">
    <property type="component" value="Unassembled WGS sequence"/>
</dbReference>
<feature type="compositionally biased region" description="Basic and acidic residues" evidence="1">
    <location>
        <begin position="11"/>
        <end position="27"/>
    </location>
</feature>
<evidence type="ECO:0000313" key="3">
    <source>
        <dbReference type="EMBL" id="GAA3733361.1"/>
    </source>
</evidence>
<feature type="compositionally biased region" description="Low complexity" evidence="1">
    <location>
        <begin position="85"/>
        <end position="94"/>
    </location>
</feature>
<proteinExistence type="predicted"/>
<dbReference type="SMART" id="SM00327">
    <property type="entry name" value="VWA"/>
    <property type="match status" value="1"/>
</dbReference>
<feature type="domain" description="VWFA" evidence="2">
    <location>
        <begin position="340"/>
        <end position="518"/>
    </location>
</feature>
<sequence>MGIRSLLRKVFGRDGADTRGPEERTGDESAAATIPSQADRASSAARPAPDEPAPRAAAAPTVPGPSRPAPEEVAADLVAAAFDNPRPAAPSAARAAEDGDEGAAEHEPAPVEPGVEAEPVAGAPAAEAAGPATESVPAAEAAGPAAESVPAAETAGPAAESVPAAEAEPEAAAGSASPAEAEPESVAAAEPAAEAAPEPAVGVESEARPAEKTEAEGEPAAAEAPATEAGPAVVAGEPAAADAGPATESVAAAEAEPVAEDAPAAAGEPEAEAEPATGSGPAAEPVAGAEPGSVAGAGTGVEAGTGLEPVLAAEAPAVVPEGLRGAYEAAGAALGGRAPERAVYLVLDRSGSMRSFYKEGSAQRLGERVLALAAHVGGEDAVVHTVFFSTDIDGSADLSLDAYEDVIDKTHAGLGRLGRTSYHRAVEEVVEHYEKSQAASEGRPALVVFQTDGAPDARLVARQALSDVAGKPLAWAFVAFGPYDSKAFDFLRKTEQEMEHVGFFHAGPAPHTLPDAELYAGVVAAWDAAGGR</sequence>
<comment type="caution">
    <text evidence="3">The sequence shown here is derived from an EMBL/GenBank/DDBJ whole genome shotgun (WGS) entry which is preliminary data.</text>
</comment>
<keyword evidence="4" id="KW-1185">Reference proteome</keyword>
<organism evidence="3 4">
    <name type="scientific">Streptomyces tremellae</name>
    <dbReference type="NCBI Taxonomy" id="1124239"/>
    <lineage>
        <taxon>Bacteria</taxon>
        <taxon>Bacillati</taxon>
        <taxon>Actinomycetota</taxon>
        <taxon>Actinomycetes</taxon>
        <taxon>Kitasatosporales</taxon>
        <taxon>Streptomycetaceae</taxon>
        <taxon>Streptomyces</taxon>
    </lineage>
</organism>
<dbReference type="InterPro" id="IPR036465">
    <property type="entry name" value="vWFA_dom_sf"/>
</dbReference>
<dbReference type="Pfam" id="PF10138">
    <property type="entry name" value="vWA-TerF-like"/>
    <property type="match status" value="1"/>
</dbReference>
<accession>A0ABP7FDE4</accession>
<feature type="compositionally biased region" description="Low complexity" evidence="1">
    <location>
        <begin position="218"/>
        <end position="294"/>
    </location>
</feature>
<feature type="compositionally biased region" description="Basic and acidic residues" evidence="1">
    <location>
        <begin position="205"/>
        <end position="215"/>
    </location>
</feature>
<feature type="region of interest" description="Disordered" evidence="1">
    <location>
        <begin position="1"/>
        <end position="301"/>
    </location>
</feature>
<gene>
    <name evidence="3" type="ORF">GCM10023082_33410</name>
</gene>
<feature type="compositionally biased region" description="Low complexity" evidence="1">
    <location>
        <begin position="35"/>
        <end position="47"/>
    </location>
</feature>
<evidence type="ECO:0000313" key="4">
    <source>
        <dbReference type="Proteomes" id="UP001499884"/>
    </source>
</evidence>
<dbReference type="EMBL" id="BAABEP010000021">
    <property type="protein sequence ID" value="GAA3733361.1"/>
    <property type="molecule type" value="Genomic_DNA"/>
</dbReference>
<evidence type="ECO:0000259" key="2">
    <source>
        <dbReference type="SMART" id="SM00327"/>
    </source>
</evidence>
<dbReference type="Gene3D" id="3.40.50.410">
    <property type="entry name" value="von Willebrand factor, type A domain"/>
    <property type="match status" value="1"/>
</dbReference>
<dbReference type="InterPro" id="IPR019303">
    <property type="entry name" value="vWA_TerF_C"/>
</dbReference>
<feature type="compositionally biased region" description="Low complexity" evidence="1">
    <location>
        <begin position="112"/>
        <end position="204"/>
    </location>
</feature>
<dbReference type="InterPro" id="IPR002035">
    <property type="entry name" value="VWF_A"/>
</dbReference>
<dbReference type="CDD" id="cd00198">
    <property type="entry name" value="vWFA"/>
    <property type="match status" value="1"/>
</dbReference>